<evidence type="ECO:0000313" key="8">
    <source>
        <dbReference type="Proteomes" id="UP000746471"/>
    </source>
</evidence>
<evidence type="ECO:0000256" key="4">
    <source>
        <dbReference type="ARBA" id="ARBA00022807"/>
    </source>
</evidence>
<dbReference type="GO" id="GO:0006508">
    <property type="term" value="P:proteolysis"/>
    <property type="evidence" value="ECO:0007669"/>
    <property type="project" value="UniProtKB-KW"/>
</dbReference>
<reference evidence="7 8" key="1">
    <citation type="submission" date="2021-05" db="EMBL/GenBank/DDBJ databases">
        <title>Fusibacter ferrireducens sp. nov., an anaerobic, sulfur- and Fe-reducing bacterium isolated from the mangrove sediment.</title>
        <authorList>
            <person name="Qiu D."/>
        </authorList>
    </citation>
    <scope>NUCLEOTIDE SEQUENCE [LARGE SCALE GENOMIC DNA]</scope>
    <source>
        <strain evidence="7 8">DSM 12116</strain>
    </source>
</reference>
<dbReference type="InterPro" id="IPR007422">
    <property type="entry name" value="Peptidase_Prp"/>
</dbReference>
<gene>
    <name evidence="7" type="ORF">KHM83_09050</name>
</gene>
<keyword evidence="8" id="KW-1185">Reference proteome</keyword>
<dbReference type="Proteomes" id="UP000746471">
    <property type="component" value="Unassembled WGS sequence"/>
</dbReference>
<organism evidence="7 8">
    <name type="scientific">Fusibacter paucivorans</name>
    <dbReference type="NCBI Taxonomy" id="76009"/>
    <lineage>
        <taxon>Bacteria</taxon>
        <taxon>Bacillati</taxon>
        <taxon>Bacillota</taxon>
        <taxon>Clostridia</taxon>
        <taxon>Eubacteriales</taxon>
        <taxon>Eubacteriales Family XII. Incertae Sedis</taxon>
        <taxon>Fusibacter</taxon>
    </lineage>
</organism>
<dbReference type="PANTHER" id="PTHR39178">
    <property type="entry name" value="HYPOTHETICAL RIBOSOME-ASSOCIATED PROTEIN"/>
    <property type="match status" value="1"/>
</dbReference>
<evidence type="ECO:0000256" key="3">
    <source>
        <dbReference type="ARBA" id="ARBA00022801"/>
    </source>
</evidence>
<dbReference type="GO" id="GO:0008233">
    <property type="term" value="F:peptidase activity"/>
    <property type="evidence" value="ECO:0007669"/>
    <property type="project" value="UniProtKB-KW"/>
</dbReference>
<name>A0ABS5PNS4_9FIRM</name>
<protein>
    <recommendedName>
        <fullName evidence="6">Ribosomal processing cysteine protease Prp</fullName>
    </recommendedName>
</protein>
<dbReference type="InterPro" id="IPR036764">
    <property type="entry name" value="Peptidase_Prp_sf"/>
</dbReference>
<dbReference type="PANTHER" id="PTHR39178:SF1">
    <property type="entry name" value="RIBOSOMAL-PROCESSING CYSTEINE PROTEASE PRP"/>
    <property type="match status" value="1"/>
</dbReference>
<dbReference type="EMBL" id="JAHBCL010000013">
    <property type="protein sequence ID" value="MBS7526823.1"/>
    <property type="molecule type" value="Genomic_DNA"/>
</dbReference>
<proteinExistence type="inferred from homology"/>
<keyword evidence="3" id="KW-0378">Hydrolase</keyword>
<dbReference type="Pfam" id="PF04327">
    <property type="entry name" value="Peptidase_Prp"/>
    <property type="match status" value="1"/>
</dbReference>
<evidence type="ECO:0000313" key="7">
    <source>
        <dbReference type="EMBL" id="MBS7526823.1"/>
    </source>
</evidence>
<comment type="caution">
    <text evidence="7">The sequence shown here is derived from an EMBL/GenBank/DDBJ whole genome shotgun (WGS) entry which is preliminary data.</text>
</comment>
<evidence type="ECO:0000256" key="2">
    <source>
        <dbReference type="ARBA" id="ARBA00022670"/>
    </source>
</evidence>
<dbReference type="Gene3D" id="3.30.70.1490">
    <property type="entry name" value="Cysteine protease Prp"/>
    <property type="match status" value="1"/>
</dbReference>
<evidence type="ECO:0000256" key="1">
    <source>
        <dbReference type="ARBA" id="ARBA00022517"/>
    </source>
</evidence>
<keyword evidence="2 7" id="KW-0645">Protease</keyword>
<dbReference type="SUPFAM" id="SSF118010">
    <property type="entry name" value="TM1457-like"/>
    <property type="match status" value="1"/>
</dbReference>
<accession>A0ABS5PNS4</accession>
<evidence type="ECO:0000256" key="6">
    <source>
        <dbReference type="ARBA" id="ARBA00044538"/>
    </source>
</evidence>
<keyword evidence="4" id="KW-0788">Thiol protease</keyword>
<dbReference type="CDD" id="cd16332">
    <property type="entry name" value="Prp-like"/>
    <property type="match status" value="1"/>
</dbReference>
<comment type="similarity">
    <text evidence="5">Belongs to the Prp family.</text>
</comment>
<evidence type="ECO:0000256" key="5">
    <source>
        <dbReference type="ARBA" id="ARBA00044503"/>
    </source>
</evidence>
<sequence>MVKVVVSKNSEQYLSLKITGHAYSGKPGHDIVCAAVSTLGQTLANALELIAEIPEKELRLSYQSGLLSLSVPETADRHTVDILFRNFVIGIDGIVGSYPKNVKLIIEEVQGHDKNF</sequence>
<dbReference type="RefSeq" id="WP_213236679.1">
    <property type="nucleotide sequence ID" value="NZ_JAHBCL010000013.1"/>
</dbReference>
<keyword evidence="1" id="KW-0690">Ribosome biogenesis</keyword>